<reference evidence="1" key="2">
    <citation type="submission" date="2023-04" db="EMBL/GenBank/DDBJ databases">
        <authorList>
            <person name="Bruccoleri R.E."/>
            <person name="Oakeley E.J."/>
            <person name="Faust A.-M."/>
            <person name="Dessus-Babus S."/>
            <person name="Altorfer M."/>
            <person name="Burckhardt D."/>
            <person name="Oertli M."/>
            <person name="Naumann U."/>
            <person name="Petersen F."/>
            <person name="Wong J."/>
        </authorList>
    </citation>
    <scope>NUCLEOTIDE SEQUENCE</scope>
    <source>
        <strain evidence="1">GSM-AAB239-AS_SAM_17_03QT</strain>
        <tissue evidence="1">Leaf</tissue>
    </source>
</reference>
<gene>
    <name evidence="1" type="ORF">M6B38_147890</name>
</gene>
<protein>
    <recommendedName>
        <fullName evidence="3">Class IV aminotransferase</fullName>
    </recommendedName>
</protein>
<organism evidence="1 2">
    <name type="scientific">Iris pallida</name>
    <name type="common">Sweet iris</name>
    <dbReference type="NCBI Taxonomy" id="29817"/>
    <lineage>
        <taxon>Eukaryota</taxon>
        <taxon>Viridiplantae</taxon>
        <taxon>Streptophyta</taxon>
        <taxon>Embryophyta</taxon>
        <taxon>Tracheophyta</taxon>
        <taxon>Spermatophyta</taxon>
        <taxon>Magnoliopsida</taxon>
        <taxon>Liliopsida</taxon>
        <taxon>Asparagales</taxon>
        <taxon>Iridaceae</taxon>
        <taxon>Iridoideae</taxon>
        <taxon>Irideae</taxon>
        <taxon>Iris</taxon>
    </lineage>
</organism>
<dbReference type="PANTHER" id="PTHR47703">
    <property type="entry name" value="D-AMINOACID AMINOTRANSFERASE-LIKE PLP-DEPENDENT ENZYMES SUPERFAMILY PROTEIN"/>
    <property type="match status" value="1"/>
</dbReference>
<dbReference type="EMBL" id="JANAVB010031019">
    <property type="protein sequence ID" value="KAJ6812508.1"/>
    <property type="molecule type" value="Genomic_DNA"/>
</dbReference>
<dbReference type="SUPFAM" id="SSF56752">
    <property type="entry name" value="D-aminoacid aminotransferase-like PLP-dependent enzymes"/>
    <property type="match status" value="1"/>
</dbReference>
<dbReference type="InterPro" id="IPR043131">
    <property type="entry name" value="BCAT-like_N"/>
</dbReference>
<dbReference type="InterPro" id="IPR036038">
    <property type="entry name" value="Aminotransferase-like"/>
</dbReference>
<reference evidence="1" key="1">
    <citation type="journal article" date="2023" name="GigaByte">
        <title>Genome assembly of the bearded iris, Iris pallida Lam.</title>
        <authorList>
            <person name="Bruccoleri R.E."/>
            <person name="Oakeley E.J."/>
            <person name="Faust A.M.E."/>
            <person name="Altorfer M."/>
            <person name="Dessus-Babus S."/>
            <person name="Burckhardt D."/>
            <person name="Oertli M."/>
            <person name="Naumann U."/>
            <person name="Petersen F."/>
            <person name="Wong J."/>
        </authorList>
    </citation>
    <scope>NUCLEOTIDE SEQUENCE</scope>
    <source>
        <strain evidence="1">GSM-AAB239-AS_SAM_17_03QT</strain>
    </source>
</reference>
<sequence>MAAGPTGRFLVVNGVPLTGGVDVPPVSSLLETTSGAYTTTRTHNRASSVLFLDRHLRRLAESARILAESGHLRYAPAPSASEIERSVRRSLRAGIPLAARDRERAGRDDEIAITALVRGADVYLHLRFYAPPVFPARGARLVVAGKGREMPTAKYSDWARVRKGMEKLRPPSATELLLSNDGDSILEGSVTNFFVVARKVINDFSDQASCDPAITHLYEVQTAPISDGVLPGIIRQVVIEACTFMGIQLREVAPSWSDRDLWVEAFVTSSLRLLQHVETIQAPISYEGMHLKTWKEVPWVTKRFEGAGVITAQIQKEILLRAETHGYHLSNLILYSAPDHF</sequence>
<dbReference type="AlphaFoldDB" id="A0AAX6F8C4"/>
<dbReference type="Pfam" id="PF01063">
    <property type="entry name" value="Aminotran_4"/>
    <property type="match status" value="1"/>
</dbReference>
<dbReference type="InterPro" id="IPR043132">
    <property type="entry name" value="BCAT-like_C"/>
</dbReference>
<dbReference type="Gene3D" id="3.30.470.10">
    <property type="match status" value="1"/>
</dbReference>
<name>A0AAX6F8C4_IRIPA</name>
<evidence type="ECO:0008006" key="3">
    <source>
        <dbReference type="Google" id="ProtNLM"/>
    </source>
</evidence>
<evidence type="ECO:0000313" key="1">
    <source>
        <dbReference type="EMBL" id="KAJ6812508.1"/>
    </source>
</evidence>
<comment type="caution">
    <text evidence="1">The sequence shown here is derived from an EMBL/GenBank/DDBJ whole genome shotgun (WGS) entry which is preliminary data.</text>
</comment>
<dbReference type="PANTHER" id="PTHR47703:SF2">
    <property type="entry name" value="D-AMINOACID AMINOTRANSFERASE-LIKE PLP-DEPENDENT ENZYMES SUPERFAMILY PROTEIN"/>
    <property type="match status" value="1"/>
</dbReference>
<evidence type="ECO:0000313" key="2">
    <source>
        <dbReference type="Proteomes" id="UP001140949"/>
    </source>
</evidence>
<dbReference type="Proteomes" id="UP001140949">
    <property type="component" value="Unassembled WGS sequence"/>
</dbReference>
<accession>A0AAX6F8C4</accession>
<dbReference type="InterPro" id="IPR001544">
    <property type="entry name" value="Aminotrans_IV"/>
</dbReference>
<proteinExistence type="predicted"/>
<dbReference type="GO" id="GO:0003824">
    <property type="term" value="F:catalytic activity"/>
    <property type="evidence" value="ECO:0007669"/>
    <property type="project" value="InterPro"/>
</dbReference>
<dbReference type="Gene3D" id="3.20.10.10">
    <property type="entry name" value="D-amino Acid Aminotransferase, subunit A, domain 2"/>
    <property type="match status" value="1"/>
</dbReference>
<keyword evidence="2" id="KW-1185">Reference proteome</keyword>